<dbReference type="AlphaFoldDB" id="A0A2I0W2C6"/>
<sequence>MVKLVFILCYQKATSHPTEAVFKVSYKLFLFNQKIGTTLSQKVKILCRFKMKGVFKISSISKDSKILPTGNFLMKIACLRSRSSGSFPLRQTLNAYNQLRRSAMNIYIWKIENFSKNKIDKKKSHEKKFTAWDYLW</sequence>
<gene>
    <name evidence="2" type="ORF">MA16_Dca019054</name>
</gene>
<feature type="domain" description="MATH" evidence="1">
    <location>
        <begin position="104"/>
        <end position="136"/>
    </location>
</feature>
<evidence type="ECO:0000313" key="2">
    <source>
        <dbReference type="EMBL" id="PKU69778.1"/>
    </source>
</evidence>
<dbReference type="InterPro" id="IPR002083">
    <property type="entry name" value="MATH/TRAF_dom"/>
</dbReference>
<name>A0A2I0W2C6_9ASPA</name>
<dbReference type="EMBL" id="KZ502999">
    <property type="protein sequence ID" value="PKU69778.1"/>
    <property type="molecule type" value="Genomic_DNA"/>
</dbReference>
<dbReference type="PROSITE" id="PS50144">
    <property type="entry name" value="MATH"/>
    <property type="match status" value="1"/>
</dbReference>
<dbReference type="Proteomes" id="UP000233837">
    <property type="component" value="Unassembled WGS sequence"/>
</dbReference>
<evidence type="ECO:0000313" key="3">
    <source>
        <dbReference type="Proteomes" id="UP000233837"/>
    </source>
</evidence>
<protein>
    <recommendedName>
        <fullName evidence="1">MATH domain-containing protein</fullName>
    </recommendedName>
</protein>
<accession>A0A2I0W2C6</accession>
<proteinExistence type="predicted"/>
<evidence type="ECO:0000259" key="1">
    <source>
        <dbReference type="PROSITE" id="PS50144"/>
    </source>
</evidence>
<reference evidence="2 3" key="2">
    <citation type="journal article" date="2017" name="Nature">
        <title>The Apostasia genome and the evolution of orchids.</title>
        <authorList>
            <person name="Zhang G.Q."/>
            <person name="Liu K.W."/>
            <person name="Li Z."/>
            <person name="Lohaus R."/>
            <person name="Hsiao Y.Y."/>
            <person name="Niu S.C."/>
            <person name="Wang J.Y."/>
            <person name="Lin Y.C."/>
            <person name="Xu Q."/>
            <person name="Chen L.J."/>
            <person name="Yoshida K."/>
            <person name="Fujiwara S."/>
            <person name="Wang Z.W."/>
            <person name="Zhang Y.Q."/>
            <person name="Mitsuda N."/>
            <person name="Wang M."/>
            <person name="Liu G.H."/>
            <person name="Pecoraro L."/>
            <person name="Huang H.X."/>
            <person name="Xiao X.J."/>
            <person name="Lin M."/>
            <person name="Wu X.Y."/>
            <person name="Wu W.L."/>
            <person name="Chen Y.Y."/>
            <person name="Chang S.B."/>
            <person name="Sakamoto S."/>
            <person name="Ohme-Takagi M."/>
            <person name="Yagi M."/>
            <person name="Zeng S.J."/>
            <person name="Shen C.Y."/>
            <person name="Yeh C.M."/>
            <person name="Luo Y.B."/>
            <person name="Tsai W.C."/>
            <person name="Van de Peer Y."/>
            <person name="Liu Z.J."/>
        </authorList>
    </citation>
    <scope>NUCLEOTIDE SEQUENCE [LARGE SCALE GENOMIC DNA]</scope>
    <source>
        <tissue evidence="2">The whole plant</tissue>
    </source>
</reference>
<organism evidence="2 3">
    <name type="scientific">Dendrobium catenatum</name>
    <dbReference type="NCBI Taxonomy" id="906689"/>
    <lineage>
        <taxon>Eukaryota</taxon>
        <taxon>Viridiplantae</taxon>
        <taxon>Streptophyta</taxon>
        <taxon>Embryophyta</taxon>
        <taxon>Tracheophyta</taxon>
        <taxon>Spermatophyta</taxon>
        <taxon>Magnoliopsida</taxon>
        <taxon>Liliopsida</taxon>
        <taxon>Asparagales</taxon>
        <taxon>Orchidaceae</taxon>
        <taxon>Epidendroideae</taxon>
        <taxon>Malaxideae</taxon>
        <taxon>Dendrobiinae</taxon>
        <taxon>Dendrobium</taxon>
    </lineage>
</organism>
<keyword evidence="3" id="KW-1185">Reference proteome</keyword>
<reference evidence="2 3" key="1">
    <citation type="journal article" date="2016" name="Sci. Rep.">
        <title>The Dendrobium catenatum Lindl. genome sequence provides insights into polysaccharide synthase, floral development and adaptive evolution.</title>
        <authorList>
            <person name="Zhang G.Q."/>
            <person name="Xu Q."/>
            <person name="Bian C."/>
            <person name="Tsai W.C."/>
            <person name="Yeh C.M."/>
            <person name="Liu K.W."/>
            <person name="Yoshida K."/>
            <person name="Zhang L.S."/>
            <person name="Chang S.B."/>
            <person name="Chen F."/>
            <person name="Shi Y."/>
            <person name="Su Y.Y."/>
            <person name="Zhang Y.Q."/>
            <person name="Chen L.J."/>
            <person name="Yin Y."/>
            <person name="Lin M."/>
            <person name="Huang H."/>
            <person name="Deng H."/>
            <person name="Wang Z.W."/>
            <person name="Zhu S.L."/>
            <person name="Zhao X."/>
            <person name="Deng C."/>
            <person name="Niu S.C."/>
            <person name="Huang J."/>
            <person name="Wang M."/>
            <person name="Liu G.H."/>
            <person name="Yang H.J."/>
            <person name="Xiao X.J."/>
            <person name="Hsiao Y.Y."/>
            <person name="Wu W.L."/>
            <person name="Chen Y.Y."/>
            <person name="Mitsuda N."/>
            <person name="Ohme-Takagi M."/>
            <person name="Luo Y.B."/>
            <person name="Van de Peer Y."/>
            <person name="Liu Z.J."/>
        </authorList>
    </citation>
    <scope>NUCLEOTIDE SEQUENCE [LARGE SCALE GENOMIC DNA]</scope>
    <source>
        <tissue evidence="2">The whole plant</tissue>
    </source>
</reference>